<protein>
    <recommendedName>
        <fullName evidence="3">DNA-binding protein</fullName>
    </recommendedName>
</protein>
<evidence type="ECO:0000313" key="2">
    <source>
        <dbReference type="Proteomes" id="UP001225761"/>
    </source>
</evidence>
<dbReference type="Proteomes" id="UP001225761">
    <property type="component" value="Unassembled WGS sequence"/>
</dbReference>
<accession>A0ABT6YZB1</accession>
<gene>
    <name evidence="1" type="ORF">QM481_06715</name>
</gene>
<sequence length="97" mass="11313">MAKAQLKIMIEISGVKTDDVLNQAKELIENAKNFLILEGKIIELSDWLTIKNYCKKYAIADESVVTNWIRRGIIPEDDIRVFPEFNSIRLVRDKKYK</sequence>
<evidence type="ECO:0000313" key="1">
    <source>
        <dbReference type="EMBL" id="MDI9874212.1"/>
    </source>
</evidence>
<dbReference type="EMBL" id="JASHIE010000004">
    <property type="protein sequence ID" value="MDI9874212.1"/>
    <property type="molecule type" value="Genomic_DNA"/>
</dbReference>
<comment type="caution">
    <text evidence="1">The sequence shown here is derived from an EMBL/GenBank/DDBJ whole genome shotgun (WGS) entry which is preliminary data.</text>
</comment>
<reference evidence="1 2" key="1">
    <citation type="submission" date="2023-05" db="EMBL/GenBank/DDBJ databases">
        <title>Novel species of genus Flectobacillus isolated from stream in China.</title>
        <authorList>
            <person name="Lu H."/>
        </authorList>
    </citation>
    <scope>NUCLEOTIDE SEQUENCE [LARGE SCALE GENOMIC DNA]</scope>
    <source>
        <strain evidence="1 2">LFS242W</strain>
    </source>
</reference>
<organism evidence="1 2">
    <name type="scientific">Flectobacillus rivi</name>
    <dbReference type="NCBI Taxonomy" id="2984209"/>
    <lineage>
        <taxon>Bacteria</taxon>
        <taxon>Pseudomonadati</taxon>
        <taxon>Bacteroidota</taxon>
        <taxon>Cytophagia</taxon>
        <taxon>Cytophagales</taxon>
        <taxon>Flectobacillaceae</taxon>
        <taxon>Flectobacillus</taxon>
    </lineage>
</organism>
<keyword evidence="2" id="KW-1185">Reference proteome</keyword>
<name>A0ABT6YZB1_9BACT</name>
<dbReference type="RefSeq" id="WP_283381165.1">
    <property type="nucleotide sequence ID" value="NZ_JASHIE010000004.1"/>
</dbReference>
<proteinExistence type="predicted"/>
<evidence type="ECO:0008006" key="3">
    <source>
        <dbReference type="Google" id="ProtNLM"/>
    </source>
</evidence>